<keyword evidence="4" id="KW-0670">Pyruvate</keyword>
<dbReference type="InterPro" id="IPR036637">
    <property type="entry name" value="Phosphohistidine_dom_sf"/>
</dbReference>
<evidence type="ECO:0000313" key="5">
    <source>
        <dbReference type="Proteomes" id="UP000240542"/>
    </source>
</evidence>
<dbReference type="Proteomes" id="UP000240542">
    <property type="component" value="Unassembled WGS sequence"/>
</dbReference>
<dbReference type="PANTHER" id="PTHR43615">
    <property type="entry name" value="PHOSPHOENOLPYRUVATE SYNTHASE-RELATED"/>
    <property type="match status" value="1"/>
</dbReference>
<proteinExistence type="predicted"/>
<dbReference type="Gene3D" id="3.30.1490.20">
    <property type="entry name" value="ATP-grasp fold, A domain"/>
    <property type="match status" value="1"/>
</dbReference>
<dbReference type="GO" id="GO:0016301">
    <property type="term" value="F:kinase activity"/>
    <property type="evidence" value="ECO:0007669"/>
    <property type="project" value="UniProtKB-KW"/>
</dbReference>
<dbReference type="AlphaFoldDB" id="A0A2P8DMH9"/>
<dbReference type="InterPro" id="IPR002192">
    <property type="entry name" value="PPDK_AMP/ATP-bd"/>
</dbReference>
<feature type="domain" description="Pyruvate phosphate dikinase AMP/ATP-binding" evidence="3">
    <location>
        <begin position="60"/>
        <end position="205"/>
    </location>
</feature>
<dbReference type="Pfam" id="PF00391">
    <property type="entry name" value="PEP-utilizers"/>
    <property type="match status" value="1"/>
</dbReference>
<dbReference type="EMBL" id="PYGA01000005">
    <property type="protein sequence ID" value="PSK98426.1"/>
    <property type="molecule type" value="Genomic_DNA"/>
</dbReference>
<dbReference type="SUPFAM" id="SSF56059">
    <property type="entry name" value="Glutathione synthetase ATP-binding domain-like"/>
    <property type="match status" value="1"/>
</dbReference>
<evidence type="ECO:0000313" key="4">
    <source>
        <dbReference type="EMBL" id="PSK98426.1"/>
    </source>
</evidence>
<keyword evidence="4" id="KW-0418">Kinase</keyword>
<protein>
    <submittedName>
        <fullName evidence="4">Pyruvate,water dikinase</fullName>
    </submittedName>
</protein>
<feature type="domain" description="PEP-utilising enzyme mobile" evidence="2">
    <location>
        <begin position="748"/>
        <end position="818"/>
    </location>
</feature>
<name>A0A2P8DMH9_9ACTN</name>
<feature type="domain" description="Pyruvate phosphate dikinase AMP/ATP-binding" evidence="3">
    <location>
        <begin position="208"/>
        <end position="255"/>
    </location>
</feature>
<dbReference type="SUPFAM" id="SSF52009">
    <property type="entry name" value="Phosphohistidine domain"/>
    <property type="match status" value="1"/>
</dbReference>
<gene>
    <name evidence="4" type="ORF">CLV63_105100</name>
</gene>
<comment type="caution">
    <text evidence="4">The sequence shown here is derived from an EMBL/GenBank/DDBJ whole genome shotgun (WGS) entry which is preliminary data.</text>
</comment>
<dbReference type="PANTHER" id="PTHR43615:SF1">
    <property type="entry name" value="PPDK_N DOMAIN-CONTAINING PROTEIN"/>
    <property type="match status" value="1"/>
</dbReference>
<keyword evidence="4" id="KW-0808">Transferase</keyword>
<reference evidence="4 5" key="1">
    <citation type="submission" date="2018-03" db="EMBL/GenBank/DDBJ databases">
        <title>Genomic Encyclopedia of Archaeal and Bacterial Type Strains, Phase II (KMG-II): from individual species to whole genera.</title>
        <authorList>
            <person name="Goeker M."/>
        </authorList>
    </citation>
    <scope>NUCLEOTIDE SEQUENCE [LARGE SCALE GENOMIC DNA]</scope>
    <source>
        <strain evidence="4 5">DSM 45312</strain>
    </source>
</reference>
<evidence type="ECO:0000259" key="2">
    <source>
        <dbReference type="Pfam" id="PF00391"/>
    </source>
</evidence>
<dbReference type="InterPro" id="IPR008279">
    <property type="entry name" value="PEP-util_enz_mobile_dom"/>
</dbReference>
<dbReference type="OrthoDB" id="9765468at2"/>
<evidence type="ECO:0000259" key="3">
    <source>
        <dbReference type="Pfam" id="PF01326"/>
    </source>
</evidence>
<keyword evidence="5" id="KW-1185">Reference proteome</keyword>
<sequence>MTIIELDRVDAGMIGLVGGKAAGLGAMIRAGERVPAGFCVTTDAFDAASSVQAGPDSGGLGPGLRRAIADAYAELGAGPVAVRSSATAEDLPDASFAGQQDTVLGVEGVPALLDAVQRCRDSLHNERATAYRDANGIDHAAVRIAVVVQRMVDAEVAGVLFTANPVTGSREEMTVDAAPGLGTAVVDGSVIPDHYVLNGATAAVARDGCLDAARREALHAAGRRLQDRFGSPQDIEWAFDADGTLWLLQSRPITTLYPLPPANGRPLPRVYLNIGPIQGMHRPFTPMGMAVLRMGAATVVNASGGHVDPIDGPDGVVDIGGRMFIDITAVVRSERTRKRLAVQMMVQGPRVAAAVERVLADARFSPQRGLPFRPGAVARVALRYAFPALKGLVGSLARPEAARAGAFRGAEEIRVRVQPPPGPATAHERLRYCTGNGDVLMGPAMLRTSWPIQAGLIAAKAPVALLKGVAGESEIDTVLRGMPHNVTTMMDLELWRLASGAAAHRDLLTATPAAELAAMYRDGSLPDIGLAGFLAAYGHRAAAEVDVGLPRWAEDPTPVFAAIANYLRVTDPDQAADRRFAAAAREAEEKIGELVARARRTRPVRAALAGFLLRRARALGGLRELPKFAWIHQLAAMRPQLLLVGAELADRGLLETGGDIMFLDFREAMAAVDGADLRERVAARRAAYAREMRRRHVPDVLLSDGTDPEAIAPRPDSADGSLQGMSGAPGTVTGPARVIRDPSGAHLEPGEILVAPSTDPGWTPLFMTAGGLVTETGGPNAHGPTVAREYGIPAVIGIARATEIITTGQRITVDGSAGTVAVEPDGA</sequence>
<feature type="region of interest" description="Disordered" evidence="1">
    <location>
        <begin position="701"/>
        <end position="731"/>
    </location>
</feature>
<dbReference type="InterPro" id="IPR051549">
    <property type="entry name" value="PEP_Utilizing_Enz"/>
</dbReference>
<dbReference type="RefSeq" id="WP_106582515.1">
    <property type="nucleotide sequence ID" value="NZ_PYGA01000005.1"/>
</dbReference>
<organism evidence="4 5">
    <name type="scientific">Murinocardiopsis flavida</name>
    <dbReference type="NCBI Taxonomy" id="645275"/>
    <lineage>
        <taxon>Bacteria</taxon>
        <taxon>Bacillati</taxon>
        <taxon>Actinomycetota</taxon>
        <taxon>Actinomycetes</taxon>
        <taxon>Streptosporangiales</taxon>
        <taxon>Nocardiopsidaceae</taxon>
        <taxon>Murinocardiopsis</taxon>
    </lineage>
</organism>
<accession>A0A2P8DMH9</accession>
<evidence type="ECO:0000256" key="1">
    <source>
        <dbReference type="SAM" id="MobiDB-lite"/>
    </source>
</evidence>
<dbReference type="Gene3D" id="3.50.30.10">
    <property type="entry name" value="Phosphohistidine domain"/>
    <property type="match status" value="1"/>
</dbReference>
<dbReference type="Gene3D" id="3.30.470.20">
    <property type="entry name" value="ATP-grasp fold, B domain"/>
    <property type="match status" value="2"/>
</dbReference>
<dbReference type="InterPro" id="IPR013815">
    <property type="entry name" value="ATP_grasp_subdomain_1"/>
</dbReference>
<dbReference type="GO" id="GO:0005524">
    <property type="term" value="F:ATP binding"/>
    <property type="evidence" value="ECO:0007669"/>
    <property type="project" value="InterPro"/>
</dbReference>
<dbReference type="Pfam" id="PF01326">
    <property type="entry name" value="PPDK_N"/>
    <property type="match status" value="2"/>
</dbReference>